<evidence type="ECO:0000313" key="3">
    <source>
        <dbReference type="Proteomes" id="UP000005953"/>
    </source>
</evidence>
<dbReference type="RefSeq" id="WP_008047038.1">
    <property type="nucleotide sequence ID" value="NZ_CH724153.1"/>
</dbReference>
<dbReference type="EMBL" id="AAOE01000010">
    <property type="protein sequence ID" value="EAR09418.1"/>
    <property type="molecule type" value="Genomic_DNA"/>
</dbReference>
<dbReference type="GO" id="GO:0035438">
    <property type="term" value="F:cyclic-di-GMP binding"/>
    <property type="evidence" value="ECO:0007669"/>
    <property type="project" value="InterPro"/>
</dbReference>
<accession>A4BEJ1</accession>
<reference evidence="2 3" key="1">
    <citation type="submission" date="2006-02" db="EMBL/GenBank/DDBJ databases">
        <authorList>
            <person name="Pinhassi J."/>
            <person name="Pedros-Alio C."/>
            <person name="Ferriera S."/>
            <person name="Johnson J."/>
            <person name="Kravitz S."/>
            <person name="Halpern A."/>
            <person name="Remington K."/>
            <person name="Beeson K."/>
            <person name="Tran B."/>
            <person name="Rogers Y.-H."/>
            <person name="Friedman R."/>
            <person name="Venter J.C."/>
        </authorList>
    </citation>
    <scope>NUCLEOTIDE SEQUENCE [LARGE SCALE GENOMIC DNA]</scope>
    <source>
        <strain evidence="2 3">MED297</strain>
    </source>
</reference>
<dbReference type="HOGENOM" id="CLU_180682_0_0_6"/>
<dbReference type="AlphaFoldDB" id="A4BEJ1"/>
<protein>
    <recommendedName>
        <fullName evidence="1">PilZ domain-containing protein</fullName>
    </recommendedName>
</protein>
<comment type="caution">
    <text evidence="2">The sequence shown here is derived from an EMBL/GenBank/DDBJ whole genome shotgun (WGS) entry which is preliminary data.</text>
</comment>
<evidence type="ECO:0000259" key="1">
    <source>
        <dbReference type="Pfam" id="PF07238"/>
    </source>
</evidence>
<keyword evidence="3" id="KW-1185">Reference proteome</keyword>
<organism evidence="2 3">
    <name type="scientific">Reinekea blandensis MED297</name>
    <dbReference type="NCBI Taxonomy" id="314283"/>
    <lineage>
        <taxon>Bacteria</taxon>
        <taxon>Pseudomonadati</taxon>
        <taxon>Pseudomonadota</taxon>
        <taxon>Gammaproteobacteria</taxon>
        <taxon>Oceanospirillales</taxon>
        <taxon>Saccharospirillaceae</taxon>
        <taxon>Reinekea</taxon>
    </lineage>
</organism>
<dbReference type="OrthoDB" id="5290589at2"/>
<name>A4BEJ1_9GAMM</name>
<dbReference type="InterPro" id="IPR009875">
    <property type="entry name" value="PilZ_domain"/>
</dbReference>
<gene>
    <name evidence="2" type="ORF">MED297_02322</name>
</gene>
<sequence length="100" mass="10845">MAMNDRPYDEKRNFIRMTMNASAVVTINSDKTVEVTCIDLSAGGMSIRASQPIAVGTDIHVNIASPNAQFNAMDADGTVIRCDQASDSEYEMGVELNNID</sequence>
<evidence type="ECO:0000313" key="2">
    <source>
        <dbReference type="EMBL" id="EAR09418.1"/>
    </source>
</evidence>
<dbReference type="Gene3D" id="2.40.10.220">
    <property type="entry name" value="predicted glycosyltransferase like domains"/>
    <property type="match status" value="1"/>
</dbReference>
<dbReference type="SUPFAM" id="SSF141371">
    <property type="entry name" value="PilZ domain-like"/>
    <property type="match status" value="1"/>
</dbReference>
<dbReference type="Proteomes" id="UP000005953">
    <property type="component" value="Unassembled WGS sequence"/>
</dbReference>
<proteinExistence type="predicted"/>
<dbReference type="STRING" id="314283.MED297_02322"/>
<dbReference type="Pfam" id="PF07238">
    <property type="entry name" value="PilZ"/>
    <property type="match status" value="1"/>
</dbReference>
<feature type="domain" description="PilZ" evidence="1">
    <location>
        <begin position="10"/>
        <end position="100"/>
    </location>
</feature>